<feature type="transmembrane region" description="Helical" evidence="1">
    <location>
        <begin position="62"/>
        <end position="86"/>
    </location>
</feature>
<name>A0AA35V4Y5_9PROT</name>
<reference evidence="2" key="1">
    <citation type="submission" date="2023-03" db="EMBL/GenBank/DDBJ databases">
        <authorList>
            <person name="Cleenwerck I."/>
        </authorList>
    </citation>
    <scope>NUCLEOTIDE SEQUENCE</scope>
    <source>
        <strain evidence="2">LMG 32879</strain>
    </source>
</reference>
<dbReference type="Proteomes" id="UP001176960">
    <property type="component" value="Unassembled WGS sequence"/>
</dbReference>
<feature type="transmembrane region" description="Helical" evidence="1">
    <location>
        <begin position="6"/>
        <end position="25"/>
    </location>
</feature>
<comment type="caution">
    <text evidence="2">The sequence shown here is derived from an EMBL/GenBank/DDBJ whole genome shotgun (WGS) entry which is preliminary data.</text>
</comment>
<keyword evidence="1" id="KW-0472">Membrane</keyword>
<evidence type="ECO:0000313" key="2">
    <source>
        <dbReference type="EMBL" id="CAI9119907.1"/>
    </source>
</evidence>
<dbReference type="AlphaFoldDB" id="A0AA35V4Y5"/>
<keyword evidence="1" id="KW-1133">Transmembrane helix</keyword>
<dbReference type="EMBL" id="CATKSH010000003">
    <property type="protein sequence ID" value="CAI9119907.1"/>
    <property type="molecule type" value="Genomic_DNA"/>
</dbReference>
<evidence type="ECO:0000256" key="1">
    <source>
        <dbReference type="SAM" id="Phobius"/>
    </source>
</evidence>
<accession>A0AA35V4Y5</accession>
<evidence type="ECO:0000313" key="3">
    <source>
        <dbReference type="Proteomes" id="UP001176960"/>
    </source>
</evidence>
<evidence type="ECO:0008006" key="4">
    <source>
        <dbReference type="Google" id="ProtNLM"/>
    </source>
</evidence>
<proteinExistence type="predicted"/>
<feature type="transmembrane region" description="Helical" evidence="1">
    <location>
        <begin position="37"/>
        <end position="56"/>
    </location>
</feature>
<dbReference type="RefSeq" id="WP_289840852.1">
    <property type="nucleotide sequence ID" value="NZ_CATKSH010000003.1"/>
</dbReference>
<protein>
    <recommendedName>
        <fullName evidence="4">DUF3325 domain-containing protein</fullName>
    </recommendedName>
</protein>
<organism evidence="2 3">
    <name type="scientific">Brytella acorum</name>
    <dbReference type="NCBI Taxonomy" id="2959299"/>
    <lineage>
        <taxon>Bacteria</taxon>
        <taxon>Pseudomonadati</taxon>
        <taxon>Pseudomonadota</taxon>
        <taxon>Alphaproteobacteria</taxon>
        <taxon>Acetobacterales</taxon>
        <taxon>Acetobacteraceae</taxon>
        <taxon>Brytella</taxon>
    </lineage>
</organism>
<keyword evidence="1" id="KW-0812">Transmembrane</keyword>
<keyword evidence="3" id="KW-1185">Reference proteome</keyword>
<sequence length="93" mass="10128">MTETGLLWVSTLLAFTGSALIHLASRHQRLLPRPLPRKGAMAAGFALEATAFLVVLQCRSPATSAFMLVTFLMAAWSLTPLFIALATMRRKTP</sequence>
<gene>
    <name evidence="2" type="ORF">LMG32879_000733</name>
</gene>